<comment type="similarity">
    <text evidence="2">Belongs to the ABC transporter superfamily.</text>
</comment>
<feature type="domain" description="ABC transporter" evidence="6">
    <location>
        <begin position="6"/>
        <end position="257"/>
    </location>
</feature>
<name>A0ABT5T743_9RHOB</name>
<evidence type="ECO:0000256" key="1">
    <source>
        <dbReference type="ARBA" id="ARBA00004417"/>
    </source>
</evidence>
<dbReference type="NCBIfam" id="TIGR01727">
    <property type="entry name" value="oligo_HPY"/>
    <property type="match status" value="1"/>
</dbReference>
<gene>
    <name evidence="7" type="ORF">PUT78_07470</name>
</gene>
<comment type="subcellular location">
    <subcellularLocation>
        <location evidence="1">Cell inner membrane</location>
        <topology evidence="1">Peripheral membrane protein</topology>
    </subcellularLocation>
</comment>
<evidence type="ECO:0000256" key="2">
    <source>
        <dbReference type="ARBA" id="ARBA00005417"/>
    </source>
</evidence>
<dbReference type="PANTHER" id="PTHR43776:SF7">
    <property type="entry name" value="D,D-DIPEPTIDE TRANSPORT ATP-BINDING PROTEIN DDPF-RELATED"/>
    <property type="match status" value="1"/>
</dbReference>
<dbReference type="PROSITE" id="PS00211">
    <property type="entry name" value="ABC_TRANSPORTER_1"/>
    <property type="match status" value="1"/>
</dbReference>
<dbReference type="RefSeq" id="WP_274351623.1">
    <property type="nucleotide sequence ID" value="NZ_JAQZSM010000005.1"/>
</dbReference>
<evidence type="ECO:0000313" key="7">
    <source>
        <dbReference type="EMBL" id="MDD7970933.1"/>
    </source>
</evidence>
<dbReference type="EMBL" id="JAQZSM010000005">
    <property type="protein sequence ID" value="MDD7970933.1"/>
    <property type="molecule type" value="Genomic_DNA"/>
</dbReference>
<keyword evidence="4" id="KW-0547">Nucleotide-binding</keyword>
<dbReference type="PROSITE" id="PS50893">
    <property type="entry name" value="ABC_TRANSPORTER_2"/>
    <property type="match status" value="1"/>
</dbReference>
<evidence type="ECO:0000256" key="4">
    <source>
        <dbReference type="ARBA" id="ARBA00022741"/>
    </source>
</evidence>
<evidence type="ECO:0000256" key="5">
    <source>
        <dbReference type="ARBA" id="ARBA00022840"/>
    </source>
</evidence>
<dbReference type="SUPFAM" id="SSF52540">
    <property type="entry name" value="P-loop containing nucleoside triphosphate hydrolases"/>
    <property type="match status" value="1"/>
</dbReference>
<dbReference type="Pfam" id="PF00005">
    <property type="entry name" value="ABC_tran"/>
    <property type="match status" value="1"/>
</dbReference>
<dbReference type="GO" id="GO:0005524">
    <property type="term" value="F:ATP binding"/>
    <property type="evidence" value="ECO:0007669"/>
    <property type="project" value="UniProtKB-KW"/>
</dbReference>
<dbReference type="InterPro" id="IPR050319">
    <property type="entry name" value="ABC_transp_ATP-bind"/>
</dbReference>
<comment type="caution">
    <text evidence="7">The sequence shown here is derived from an EMBL/GenBank/DDBJ whole genome shotgun (WGS) entry which is preliminary data.</text>
</comment>
<dbReference type="Pfam" id="PF08352">
    <property type="entry name" value="oligo_HPY"/>
    <property type="match status" value="1"/>
</dbReference>
<dbReference type="InterPro" id="IPR013563">
    <property type="entry name" value="Oligopep_ABC_C"/>
</dbReference>
<dbReference type="Gene3D" id="3.40.50.300">
    <property type="entry name" value="P-loop containing nucleotide triphosphate hydrolases"/>
    <property type="match status" value="1"/>
</dbReference>
<evidence type="ECO:0000313" key="8">
    <source>
        <dbReference type="Proteomes" id="UP001431784"/>
    </source>
</evidence>
<sequence>MSDIILETRGLQKYFYLKSGLPFRRIPKVVKSVDGIDVALRAGETLGLVGESGCGKSTTARLILRLLDPTGGKILFDGKEVQNATGQALHDFRSNIQTVFQDPYGSLNPRMKVREIIAEPMQAAGKYSARQIDVRVAELLELVNLPANAARRGPHEFSGGQRQRIAIARALVLNPRLLILDEPVSALDVSVRAQILNLLDDLQEELGLAYFLISHHLELVANKCDWIAVMYLGGIVEQGPAREIADNPRHPYTQALFSSALKVTPDRAAAPVRMIRGEVPSPLNPPTGCHFHTRCPMAMPICRQETPPGVPGPNGSVATCHALCGQKALA</sequence>
<keyword evidence="8" id="KW-1185">Reference proteome</keyword>
<dbReference type="InterPro" id="IPR003439">
    <property type="entry name" value="ABC_transporter-like_ATP-bd"/>
</dbReference>
<organism evidence="7 8">
    <name type="scientific">Roseinatronobacter alkalisoli</name>
    <dbReference type="NCBI Taxonomy" id="3028235"/>
    <lineage>
        <taxon>Bacteria</taxon>
        <taxon>Pseudomonadati</taxon>
        <taxon>Pseudomonadota</taxon>
        <taxon>Alphaproteobacteria</taxon>
        <taxon>Rhodobacterales</taxon>
        <taxon>Paracoccaceae</taxon>
        <taxon>Roseinatronobacter</taxon>
    </lineage>
</organism>
<keyword evidence="5 7" id="KW-0067">ATP-binding</keyword>
<proteinExistence type="inferred from homology"/>
<dbReference type="CDD" id="cd03257">
    <property type="entry name" value="ABC_NikE_OppD_transporters"/>
    <property type="match status" value="1"/>
</dbReference>
<dbReference type="Proteomes" id="UP001431784">
    <property type="component" value="Unassembled WGS sequence"/>
</dbReference>
<keyword evidence="3" id="KW-0813">Transport</keyword>
<dbReference type="PANTHER" id="PTHR43776">
    <property type="entry name" value="TRANSPORT ATP-BINDING PROTEIN"/>
    <property type="match status" value="1"/>
</dbReference>
<protein>
    <submittedName>
        <fullName evidence="7">ATP-binding cassette domain-containing protein</fullName>
    </submittedName>
</protein>
<dbReference type="SMART" id="SM00382">
    <property type="entry name" value="AAA"/>
    <property type="match status" value="1"/>
</dbReference>
<accession>A0ABT5T743</accession>
<dbReference type="InterPro" id="IPR003593">
    <property type="entry name" value="AAA+_ATPase"/>
</dbReference>
<reference evidence="7" key="1">
    <citation type="submission" date="2023-02" db="EMBL/GenBank/DDBJ databases">
        <title>Description of Roseinatronobacter alkalisoli sp. nov., an alkaliphilic bacerium isolated from soda soil.</title>
        <authorList>
            <person name="Wei W."/>
        </authorList>
    </citation>
    <scope>NUCLEOTIDE SEQUENCE</scope>
    <source>
        <strain evidence="7">HJB301</strain>
    </source>
</reference>
<dbReference type="InterPro" id="IPR027417">
    <property type="entry name" value="P-loop_NTPase"/>
</dbReference>
<evidence type="ECO:0000259" key="6">
    <source>
        <dbReference type="PROSITE" id="PS50893"/>
    </source>
</evidence>
<evidence type="ECO:0000256" key="3">
    <source>
        <dbReference type="ARBA" id="ARBA00022448"/>
    </source>
</evidence>
<dbReference type="InterPro" id="IPR017871">
    <property type="entry name" value="ABC_transporter-like_CS"/>
</dbReference>